<gene>
    <name evidence="1" type="ORF">GCWU000325_00721</name>
</gene>
<evidence type="ECO:0000313" key="1">
    <source>
        <dbReference type="EMBL" id="EEX72259.1"/>
    </source>
</evidence>
<protein>
    <submittedName>
        <fullName evidence="1">Uncharacterized protein</fullName>
    </submittedName>
</protein>
<accession>C9LEU0</accession>
<dbReference type="AlphaFoldDB" id="C9LEU0"/>
<dbReference type="HOGENOM" id="CLU_3028594_0_0_10"/>
<reference evidence="1" key="1">
    <citation type="submission" date="2009-09" db="EMBL/GenBank/DDBJ databases">
        <authorList>
            <person name="Weinstock G."/>
            <person name="Sodergren E."/>
            <person name="Clifton S."/>
            <person name="Fulton L."/>
            <person name="Fulton B."/>
            <person name="Courtney L."/>
            <person name="Fronick C."/>
            <person name="Harrison M."/>
            <person name="Strong C."/>
            <person name="Farmer C."/>
            <person name="Delahaunty K."/>
            <person name="Markovic C."/>
            <person name="Hall O."/>
            <person name="Minx P."/>
            <person name="Tomlinson C."/>
            <person name="Mitreva M."/>
            <person name="Nelson J."/>
            <person name="Hou S."/>
            <person name="Wollam A."/>
            <person name="Pepin K.H."/>
            <person name="Johnson M."/>
            <person name="Bhonagiri V."/>
            <person name="Nash W.E."/>
            <person name="Warren W."/>
            <person name="Chinwalla A."/>
            <person name="Mardis E.R."/>
            <person name="Wilson R.K."/>
        </authorList>
    </citation>
    <scope>NUCLEOTIDE SEQUENCE [LARGE SCALE GENOMIC DNA]</scope>
    <source>
        <strain evidence="1">ATCC 51259</strain>
    </source>
</reference>
<sequence>MRYKELSGVRLSNSGKLLIPTRKLYKHFADSGKTTYAGIYKKPSAPQECGAEGFI</sequence>
<dbReference type="Proteomes" id="UP000003460">
    <property type="component" value="Unassembled WGS sequence"/>
</dbReference>
<comment type="caution">
    <text evidence="1">The sequence shown here is derived from an EMBL/GenBank/DDBJ whole genome shotgun (WGS) entry which is preliminary data.</text>
</comment>
<keyword evidence="2" id="KW-1185">Reference proteome</keyword>
<dbReference type="EMBL" id="ACIJ02000016">
    <property type="protein sequence ID" value="EEX72259.1"/>
    <property type="molecule type" value="Genomic_DNA"/>
</dbReference>
<dbReference type="STRING" id="626522.GCWU000325_00721"/>
<organism evidence="1 2">
    <name type="scientific">Alloprevotella tannerae ATCC 51259</name>
    <dbReference type="NCBI Taxonomy" id="626522"/>
    <lineage>
        <taxon>Bacteria</taxon>
        <taxon>Pseudomonadati</taxon>
        <taxon>Bacteroidota</taxon>
        <taxon>Bacteroidia</taxon>
        <taxon>Bacteroidales</taxon>
        <taxon>Prevotellaceae</taxon>
        <taxon>Alloprevotella</taxon>
    </lineage>
</organism>
<name>C9LEU0_9BACT</name>
<evidence type="ECO:0000313" key="2">
    <source>
        <dbReference type="Proteomes" id="UP000003460"/>
    </source>
</evidence>
<proteinExistence type="predicted"/>